<dbReference type="Proteomes" id="UP001220256">
    <property type="component" value="Unassembled WGS sequence"/>
</dbReference>
<accession>A0ABQ8WSI6</accession>
<protein>
    <submittedName>
        <fullName evidence="1">Uncharacterized protein</fullName>
    </submittedName>
</protein>
<gene>
    <name evidence="1" type="ORF">N7505_004193</name>
</gene>
<keyword evidence="2" id="KW-1185">Reference proteome</keyword>
<organism evidence="1 2">
    <name type="scientific">Penicillium chrysogenum</name>
    <name type="common">Penicillium notatum</name>
    <dbReference type="NCBI Taxonomy" id="5076"/>
    <lineage>
        <taxon>Eukaryota</taxon>
        <taxon>Fungi</taxon>
        <taxon>Dikarya</taxon>
        <taxon>Ascomycota</taxon>
        <taxon>Pezizomycotina</taxon>
        <taxon>Eurotiomycetes</taxon>
        <taxon>Eurotiomycetidae</taxon>
        <taxon>Eurotiales</taxon>
        <taxon>Aspergillaceae</taxon>
        <taxon>Penicillium</taxon>
        <taxon>Penicillium chrysogenum species complex</taxon>
    </lineage>
</organism>
<comment type="caution">
    <text evidence="1">The sequence shown here is derived from an EMBL/GenBank/DDBJ whole genome shotgun (WGS) entry which is preliminary data.</text>
</comment>
<name>A0ABQ8WSI6_PENCH</name>
<sequence>MPEENTHQVPTPTTDTYKRVIAAPTSTIEHDNGDCTLEIDGRDCTLELDSRDYTLEVDSRDYTLEVDGRDCTLEVDRRVEDNNKQAVNDD</sequence>
<dbReference type="EMBL" id="JAPVEB010000002">
    <property type="protein sequence ID" value="KAJ5275648.1"/>
    <property type="molecule type" value="Genomic_DNA"/>
</dbReference>
<evidence type="ECO:0000313" key="1">
    <source>
        <dbReference type="EMBL" id="KAJ5275648.1"/>
    </source>
</evidence>
<reference evidence="1 2" key="1">
    <citation type="journal article" date="2023" name="IMA Fungus">
        <title>Comparative genomic study of the Penicillium genus elucidates a diverse pangenome and 15 lateral gene transfer events.</title>
        <authorList>
            <person name="Petersen C."/>
            <person name="Sorensen T."/>
            <person name="Nielsen M.R."/>
            <person name="Sondergaard T.E."/>
            <person name="Sorensen J.L."/>
            <person name="Fitzpatrick D.A."/>
            <person name="Frisvad J.C."/>
            <person name="Nielsen K.L."/>
        </authorList>
    </citation>
    <scope>NUCLEOTIDE SEQUENCE [LARGE SCALE GENOMIC DNA]</scope>
    <source>
        <strain evidence="1 2">IBT 3361</strain>
    </source>
</reference>
<proteinExistence type="predicted"/>
<evidence type="ECO:0000313" key="2">
    <source>
        <dbReference type="Proteomes" id="UP001220256"/>
    </source>
</evidence>